<feature type="region of interest" description="Disordered" evidence="1">
    <location>
        <begin position="176"/>
        <end position="218"/>
    </location>
</feature>
<evidence type="ECO:0000313" key="3">
    <source>
        <dbReference type="Proteomes" id="UP000273158"/>
    </source>
</evidence>
<organism evidence="2 3">
    <name type="scientific">Microbacterium telephonicum</name>
    <dbReference type="NCBI Taxonomy" id="1714841"/>
    <lineage>
        <taxon>Bacteria</taxon>
        <taxon>Bacillati</taxon>
        <taxon>Actinomycetota</taxon>
        <taxon>Actinomycetes</taxon>
        <taxon>Micrococcales</taxon>
        <taxon>Microbacteriaceae</taxon>
        <taxon>Microbacterium</taxon>
    </lineage>
</organism>
<evidence type="ECO:0008006" key="4">
    <source>
        <dbReference type="Google" id="ProtNLM"/>
    </source>
</evidence>
<dbReference type="EMBL" id="RCDB01000004">
    <property type="protein sequence ID" value="RLK46561.1"/>
    <property type="molecule type" value="Genomic_DNA"/>
</dbReference>
<dbReference type="OrthoDB" id="3697068at2"/>
<dbReference type="InterPro" id="IPR036388">
    <property type="entry name" value="WH-like_DNA-bd_sf"/>
</dbReference>
<name>A0A498C267_9MICO</name>
<dbReference type="AlphaFoldDB" id="A0A498C267"/>
<sequence>MDTPQNIPTPDRPLGYWLRTVDALIAAEFARALDSDDLDRRDWMLLSAVSGELPGPLASVGADRIAALLARKGKRLRRLEERGWVSPAGDGTWTLTDDGAAVKERLGTIVDGVRTRVAGAVSPEDFTTTVTSLAAIARELGWDENAPAFPRGGRFRRHGFGPGHGFGPHPGAGHRFGPGHGFGPRPGRDEADPDAMGAEGRGCRDHRGHDHHRRGAEHAYERGFDAGFARGRAAG</sequence>
<dbReference type="Proteomes" id="UP000273158">
    <property type="component" value="Unassembled WGS sequence"/>
</dbReference>
<proteinExistence type="predicted"/>
<accession>A0A498C267</accession>
<gene>
    <name evidence="2" type="ORF">C7474_2744</name>
</gene>
<dbReference type="Gene3D" id="1.10.10.10">
    <property type="entry name" value="Winged helix-like DNA-binding domain superfamily/Winged helix DNA-binding domain"/>
    <property type="match status" value="1"/>
</dbReference>
<reference evidence="2 3" key="1">
    <citation type="journal article" date="2015" name="Stand. Genomic Sci.">
        <title>Genomic Encyclopedia of Bacterial and Archaeal Type Strains, Phase III: the genomes of soil and plant-associated and newly described type strains.</title>
        <authorList>
            <person name="Whitman W.B."/>
            <person name="Woyke T."/>
            <person name="Klenk H.P."/>
            <person name="Zhou Y."/>
            <person name="Lilburn T.G."/>
            <person name="Beck B.J."/>
            <person name="De Vos P."/>
            <person name="Vandamme P."/>
            <person name="Eisen J.A."/>
            <person name="Garrity G."/>
            <person name="Hugenholtz P."/>
            <person name="Kyrpides N.C."/>
        </authorList>
    </citation>
    <scope>NUCLEOTIDE SEQUENCE [LARGE SCALE GENOMIC DNA]</scope>
    <source>
        <strain evidence="2 3">S2T63</strain>
    </source>
</reference>
<dbReference type="SUPFAM" id="SSF46785">
    <property type="entry name" value="Winged helix' DNA-binding domain"/>
    <property type="match status" value="1"/>
</dbReference>
<keyword evidence="3" id="KW-1185">Reference proteome</keyword>
<dbReference type="RefSeq" id="WP_121060825.1">
    <property type="nucleotide sequence ID" value="NZ_RCDB01000004.1"/>
</dbReference>
<evidence type="ECO:0000256" key="1">
    <source>
        <dbReference type="SAM" id="MobiDB-lite"/>
    </source>
</evidence>
<dbReference type="InterPro" id="IPR036390">
    <property type="entry name" value="WH_DNA-bd_sf"/>
</dbReference>
<protein>
    <recommendedName>
        <fullName evidence="4">DNA-binding MarR family transcriptional regulator</fullName>
    </recommendedName>
</protein>
<comment type="caution">
    <text evidence="2">The sequence shown here is derived from an EMBL/GenBank/DDBJ whole genome shotgun (WGS) entry which is preliminary data.</text>
</comment>
<evidence type="ECO:0000313" key="2">
    <source>
        <dbReference type="EMBL" id="RLK46561.1"/>
    </source>
</evidence>